<proteinExistence type="predicted"/>
<gene>
    <name evidence="1" type="ORF">F511_09413</name>
</gene>
<dbReference type="EMBL" id="KV007625">
    <property type="protein sequence ID" value="KZV31219.1"/>
    <property type="molecule type" value="Genomic_DNA"/>
</dbReference>
<reference evidence="1 2" key="1">
    <citation type="journal article" date="2015" name="Proc. Natl. Acad. Sci. U.S.A.">
        <title>The resurrection genome of Boea hygrometrica: A blueprint for survival of dehydration.</title>
        <authorList>
            <person name="Xiao L."/>
            <person name="Yang G."/>
            <person name="Zhang L."/>
            <person name="Yang X."/>
            <person name="Zhao S."/>
            <person name="Ji Z."/>
            <person name="Zhou Q."/>
            <person name="Hu M."/>
            <person name="Wang Y."/>
            <person name="Chen M."/>
            <person name="Xu Y."/>
            <person name="Jin H."/>
            <person name="Xiao X."/>
            <person name="Hu G."/>
            <person name="Bao F."/>
            <person name="Hu Y."/>
            <person name="Wan P."/>
            <person name="Li L."/>
            <person name="Deng X."/>
            <person name="Kuang T."/>
            <person name="Xiang C."/>
            <person name="Zhu J.K."/>
            <person name="Oliver M.J."/>
            <person name="He Y."/>
        </authorList>
    </citation>
    <scope>NUCLEOTIDE SEQUENCE [LARGE SCALE GENOMIC DNA]</scope>
    <source>
        <strain evidence="2">cv. XS01</strain>
    </source>
</reference>
<sequence length="194" mass="21705">MPRRIRITPPGEAAEEQKQYWETINTVKLQTCYDIHRAFKIATLLATRAWLRPVSRGNRNFTVDCGRLRQSAGRSRLSSAGRSADLEVNAGQLSCSSKRMRRHFVVTTGSPAARPLFSRELSGDFSSFRWVFWLGERRYRTLLPARIVATMSRVVNYHSSWARQQWVELFDASGNPGSTAGRGFNPTGGAPGGG</sequence>
<dbReference type="Proteomes" id="UP000250235">
    <property type="component" value="Unassembled WGS sequence"/>
</dbReference>
<keyword evidence="2" id="KW-1185">Reference proteome</keyword>
<protein>
    <submittedName>
        <fullName evidence="1">Uncharacterized protein</fullName>
    </submittedName>
</protein>
<accession>A0A2Z7BCS5</accession>
<dbReference type="AlphaFoldDB" id="A0A2Z7BCS5"/>
<name>A0A2Z7BCS5_9LAMI</name>
<evidence type="ECO:0000313" key="1">
    <source>
        <dbReference type="EMBL" id="KZV31219.1"/>
    </source>
</evidence>
<organism evidence="1 2">
    <name type="scientific">Dorcoceras hygrometricum</name>
    <dbReference type="NCBI Taxonomy" id="472368"/>
    <lineage>
        <taxon>Eukaryota</taxon>
        <taxon>Viridiplantae</taxon>
        <taxon>Streptophyta</taxon>
        <taxon>Embryophyta</taxon>
        <taxon>Tracheophyta</taxon>
        <taxon>Spermatophyta</taxon>
        <taxon>Magnoliopsida</taxon>
        <taxon>eudicotyledons</taxon>
        <taxon>Gunneridae</taxon>
        <taxon>Pentapetalae</taxon>
        <taxon>asterids</taxon>
        <taxon>lamiids</taxon>
        <taxon>Lamiales</taxon>
        <taxon>Gesneriaceae</taxon>
        <taxon>Didymocarpoideae</taxon>
        <taxon>Trichosporeae</taxon>
        <taxon>Loxocarpinae</taxon>
        <taxon>Dorcoceras</taxon>
    </lineage>
</organism>
<evidence type="ECO:0000313" key="2">
    <source>
        <dbReference type="Proteomes" id="UP000250235"/>
    </source>
</evidence>